<dbReference type="InterPro" id="IPR004914">
    <property type="entry name" value="Antirestrict"/>
</dbReference>
<feature type="transmembrane region" description="Helical" evidence="2">
    <location>
        <begin position="82"/>
        <end position="102"/>
    </location>
</feature>
<sequence>MSKDVLTMLNSLSLSATFPHRTPLERMCLSFLLTRTAMQLCSDCRYEQWEKRGMSEPLTYMVPTAAENYAVYLPGKSLTVTLSADAFGLVVTIAVFAHLVVIDERDEEVYRYGELRKYALQHPEKDLIHRILDIGDFNEESETPLTRSTNNNYN</sequence>
<name>A0A1I7H4I2_9GAMM</name>
<dbReference type="AlphaFoldDB" id="A0A1I7H4I2"/>
<evidence type="ECO:0000256" key="1">
    <source>
        <dbReference type="ARBA" id="ARBA00008618"/>
    </source>
</evidence>
<protein>
    <submittedName>
        <fullName evidence="3">Antirestriction protein</fullName>
    </submittedName>
</protein>
<accession>A0A1I7H4I2</accession>
<dbReference type="EMBL" id="FPBJ01000011">
    <property type="protein sequence ID" value="SFU55570.1"/>
    <property type="molecule type" value="Genomic_DNA"/>
</dbReference>
<dbReference type="Pfam" id="PF03230">
    <property type="entry name" value="Antirestrict"/>
    <property type="match status" value="1"/>
</dbReference>
<evidence type="ECO:0000313" key="3">
    <source>
        <dbReference type="EMBL" id="SFU55570.1"/>
    </source>
</evidence>
<dbReference type="OrthoDB" id="6446553at2"/>
<dbReference type="Proteomes" id="UP000242496">
    <property type="component" value="Unassembled WGS sequence"/>
</dbReference>
<evidence type="ECO:0000256" key="2">
    <source>
        <dbReference type="SAM" id="Phobius"/>
    </source>
</evidence>
<evidence type="ECO:0000313" key="4">
    <source>
        <dbReference type="Proteomes" id="UP000242496"/>
    </source>
</evidence>
<comment type="similarity">
    <text evidence="1">Belongs to the antirestriction protein family.</text>
</comment>
<keyword evidence="2" id="KW-1133">Transmembrane helix</keyword>
<keyword evidence="4" id="KW-1185">Reference proteome</keyword>
<dbReference type="STRING" id="351659.SAMN05421784_11154"/>
<keyword evidence="2" id="KW-0812">Transmembrane</keyword>
<reference evidence="4" key="1">
    <citation type="submission" date="2016-10" db="EMBL/GenBank/DDBJ databases">
        <authorList>
            <person name="Varghese N."/>
            <person name="Submissions S."/>
        </authorList>
    </citation>
    <scope>NUCLEOTIDE SEQUENCE [LARGE SCALE GENOMIC DNA]</scope>
    <source>
        <strain evidence="4">DSM 18168</strain>
    </source>
</reference>
<keyword evidence="2" id="KW-0472">Membrane</keyword>
<gene>
    <name evidence="3" type="ORF">SAMN05421784_11154</name>
</gene>
<dbReference type="Gene3D" id="3.30.70.3580">
    <property type="entry name" value="Antirestriction protein"/>
    <property type="match status" value="1"/>
</dbReference>
<dbReference type="InterPro" id="IPR042297">
    <property type="entry name" value="Antirestriction_sf"/>
</dbReference>
<proteinExistence type="inferred from homology"/>
<organism evidence="3 4">
    <name type="scientific">Xenorhabdus koppenhoeferi</name>
    <dbReference type="NCBI Taxonomy" id="351659"/>
    <lineage>
        <taxon>Bacteria</taxon>
        <taxon>Pseudomonadati</taxon>
        <taxon>Pseudomonadota</taxon>
        <taxon>Gammaproteobacteria</taxon>
        <taxon>Enterobacterales</taxon>
        <taxon>Morganellaceae</taxon>
        <taxon>Xenorhabdus</taxon>
    </lineage>
</organism>